<feature type="region of interest" description="Disordered" evidence="1">
    <location>
        <begin position="2973"/>
        <end position="2998"/>
    </location>
</feature>
<dbReference type="Pfam" id="PF00688">
    <property type="entry name" value="TGFb_propeptide"/>
    <property type="match status" value="1"/>
</dbReference>
<comment type="caution">
    <text evidence="3">The sequence shown here is derived from an EMBL/GenBank/DDBJ whole genome shotgun (WGS) entry which is preliminary data.</text>
</comment>
<feature type="region of interest" description="Disordered" evidence="1">
    <location>
        <begin position="2887"/>
        <end position="2909"/>
    </location>
</feature>
<dbReference type="CDD" id="cd20745">
    <property type="entry name" value="FIX_RhsA_AHH_HNH-like"/>
    <property type="match status" value="1"/>
</dbReference>
<dbReference type="EMBL" id="JADQTO010000010">
    <property type="protein sequence ID" value="MBG0564029.1"/>
    <property type="molecule type" value="Genomic_DNA"/>
</dbReference>
<dbReference type="InterPro" id="IPR003587">
    <property type="entry name" value="Hint_dom_N"/>
</dbReference>
<accession>A0A931G386</accession>
<dbReference type="Gene3D" id="2.60.120.970">
    <property type="match status" value="1"/>
</dbReference>
<feature type="compositionally biased region" description="Low complexity" evidence="1">
    <location>
        <begin position="1011"/>
        <end position="1021"/>
    </location>
</feature>
<feature type="region of interest" description="Disordered" evidence="1">
    <location>
        <begin position="997"/>
        <end position="1026"/>
    </location>
</feature>
<dbReference type="InterPro" id="IPR033803">
    <property type="entry name" value="CBD-like_Golvesin-Xly"/>
</dbReference>
<dbReference type="Pfam" id="PF07591">
    <property type="entry name" value="PT-HINT"/>
    <property type="match status" value="1"/>
</dbReference>
<dbReference type="CDD" id="cd00081">
    <property type="entry name" value="Hint"/>
    <property type="match status" value="1"/>
</dbReference>
<organism evidence="3 4">
    <name type="scientific">Actinoplanes aureus</name>
    <dbReference type="NCBI Taxonomy" id="2792083"/>
    <lineage>
        <taxon>Bacteria</taxon>
        <taxon>Bacillati</taxon>
        <taxon>Actinomycetota</taxon>
        <taxon>Actinomycetes</taxon>
        <taxon>Micromonosporales</taxon>
        <taxon>Micromonosporaceae</taxon>
        <taxon>Actinoplanes</taxon>
    </lineage>
</organism>
<keyword evidence="4" id="KW-1185">Reference proteome</keyword>
<dbReference type="NCBIfam" id="TIGR01643">
    <property type="entry name" value="YD_repeat_2x"/>
    <property type="match status" value="2"/>
</dbReference>
<dbReference type="PANTHER" id="PTHR32305">
    <property type="match status" value="1"/>
</dbReference>
<dbReference type="Gene3D" id="2.170.16.10">
    <property type="entry name" value="Hedgehog/Intein (Hint) domain"/>
    <property type="match status" value="1"/>
</dbReference>
<feature type="domain" description="Hint" evidence="2">
    <location>
        <begin position="2719"/>
        <end position="2820"/>
    </location>
</feature>
<name>A0A931G386_9ACTN</name>
<feature type="region of interest" description="Disordered" evidence="1">
    <location>
        <begin position="2683"/>
        <end position="2720"/>
    </location>
</feature>
<evidence type="ECO:0000313" key="4">
    <source>
        <dbReference type="Proteomes" id="UP000598146"/>
    </source>
</evidence>
<dbReference type="Gene3D" id="2.180.10.10">
    <property type="entry name" value="RHS repeat-associated core"/>
    <property type="match status" value="3"/>
</dbReference>
<dbReference type="Pfam" id="PF25275">
    <property type="entry name" value="Golvesin_C"/>
    <property type="match status" value="2"/>
</dbReference>
<evidence type="ECO:0000313" key="3">
    <source>
        <dbReference type="EMBL" id="MBG0564029.1"/>
    </source>
</evidence>
<protein>
    <submittedName>
        <fullName evidence="3">DNRLRE domain-containing protein</fullName>
    </submittedName>
</protein>
<dbReference type="InterPro" id="IPR030934">
    <property type="entry name" value="Intein_C"/>
</dbReference>
<dbReference type="SMART" id="SM00306">
    <property type="entry name" value="HintN"/>
    <property type="match status" value="1"/>
</dbReference>
<sequence>MGRIRGALIAALALTLVAGSGAVGYVMTRDDTAPAASAQADDRPAADEPGLLDRMRGAAEELVGAGDGRSRAEPVSAGLAVNEAAPAAKKWPAQKRVREITSKRNANGTVYQLSDGRMQAEISPVPVNYRDGGRYRPIDTRVRPTGETGYVQGNSTNTFTSLFGDTSDNLVRFVKDGRTVELGLPGAARGATPKVSGSTVTYPGLIGGADLIYDVSSTELKEKILLKKAPSGPASYTFSLDTTGLTALPQQDGSIAFQNAAGATVLTMPAPYMYDSAGTTSTKVTQRVAGSTITVTADSAWLADPARKYPVVVDPTIKVQPVPADAQDVMISSGATTTNYNSSYELRVGTDATAAWRSLLKFDTGMVPAGTTIDDAQLQLYYDSSYHAYGYDVPMEARKITSAWSETTATWANMNANIAAEPVGNIVTVDDGDSNTAAAGTWTASTNTALIAKAIGGDYRVNNDATTGHTYTYVPTITEAGNYLVEVHYVGENDRAANAPYTVHYNGGSKAYTVDQTTPVAAGGWKTLGVHPFAAGTTGRVVLGDVANKAVIADAVRFTKANTVKANSKSSVWSAFPVRNVVQEWVNGAANNGLMIKAVNEADKGRGGAIFQASEYAYNNARRDANLPKLVVTYGKPGVPVNPPTTITATGALLDWPAYSGTDIAEYQVHRSVYQTWTPSAATLVAPVARGTTTFQDTTASPTPAAETDIMKRKFFYYMVAVKTTDGKIIAGPTVPAMLPKAGQITKIFRSGVTDTTLSATQPAANVNSYAGDPYVSPGNNSSTYGDTRGLVKFPISGVPANAQVTDAQLRMWNVGLYPGTDTDEYVDVHRLTRAFDQTKATWNTSDGTTAWTKAGGDYDATALSANSTFTNDPKWMTWDVTTAAKSWVTTPSGNHGVLLKQRDEAAATARAMLLAAETAEPMLRPTLEVTYLEQTPESTYYAAQLPEGAPPATTFTTPVSVSNPTPTAWKAADWQLSYKWARANGEAVSGSTAVTALPADVPSGGTADLTATVTTPPSTTEGNKKTDYTISWELQNKTTGQTLSQTASIAPLAQKVAVVEATSDQLGLEDFYSYAGKNTGAGGSLMNNLYAGNTVWQYNAFSNPSRGLSSFARLSYNSLDTTDTVSGFGWSLQASTMMRLGSPLDFHPNPKPTTVTFTDGDGTSHRFSLDQATGTWVSPKGVHLYLEQKAGVDCKPNTQESQAWSLTRPDRTRFFYDCEGYPTSTVDKNGNTMLFTYEERKSNNAPTKFLRYVTDPESRQTITIDYWAKGENFEYINDTTWTRASGTGLTNPKIIDHVKTIKDVAGRTLYFTYTDKGLLGELIDGYGSTDGTPKTFKFQYDMTQGNKNVKLVKVTDPRGNATNLVYHYPSTGDDPQWHWRTKSYTDRLGGLTQFAYTDPDGPQGRNINTVVTDAENNKTTYNHDGYGRPYQVTNAKNEVTKLVWDDQHNVTSLTEANSAVSTWRYDAKTGYPLEIKDALAVKNNHAGTVLTYQTQLNGYVADLATKTSPEGRRYSFTYTTEGDLATVTDPTGAVTTNTHDTWGRLLTAKDANGNETKFDLYHASGYPQKIIDAKLVASAFVYDARGNVTEVRNDKQAKTTQTYDTFGRPKDRVEPVDAANNRYLTIKASVYDANDNMLTAYAANGTTTTSVFDKADQVIESVMPKDESTSAERRSTYTYDKVGNLLTETEPQGNLTATAGDYTTTTKYDAIYQPIEMVNGKGQKVTAVFDNVGNLLTLVDAKKNATADTTDFTTKYEYDLLHRVVKTTDAAGKFTTVRYDKDGLTVGSTDADGNESVAAYNARGDLIESKVPHTRDTSGAVTYRTTKYEYDPVGNQTKVITPRGVASANAEDFTAVKVYDPLNRVKEVWSPYDPGDSRYNKPDKTLYEYDSVGNLERVSAPASEGQSVRNVTDYTYYDNGWTKSSTDSWGIVNKFDYNDLGQQTKNTLSSAGGSVTRTMTWDFYPSGNQKGRSDDGVPVGKDVVLVDSSDSNNTATQGTWTSGAATGQYGYDVYTAPAGSGAAQYNWQLNIPRDGTYQVFVYYPQVSGAATDARFTVTHSGGSTVKTVNQTANPGTWVSLGSYTFTEDAPQKITLTDQATGKVVADAVKLVRDSGTETDNEKKEFTYRYNANGFMTEVKDLSGAKSDTYRISYDDVNQINKIEEVAAGAVKNTTALTYDDNGNPLTTTHDLTWSKVEYDARDMVTKVTNADSPTAGNQQISTFTYTARGELLKQVKPNGNTVDLAYYLDGAVKHQVEKTSAGTLVAEHSLEYGPNGTPSKDVLKLMNADNTSDYIDNTYTFDYDPQDRIAKLTKSGDSSATEAYVYDANSNVVSETAGGVTTTHKYDRNRLHSSTASGLTSTYNYDPLGRLDTVSTGGQRTQKHYYDGFDRTAKTTSGTGATAKSTTYVYDPFDRTVSQTSDGKTTAFTYLGIDNQVLREEVAGKADKSYQYSPWGQQLTQIKHKDDGAKEYSQYTYRPRGDVIAITKEDGKTRATYGYTAYGSDDKSQFTGADKPASEGEEEEPYNAFRFNASRWDAGSGTYDMGFRDYDPGLNRFLTRDYYGGALSDMGLAMDPFLNNRYSFAGGNPISFVELDGHLFGMSWSDLGHATLDVVGMVPVVGEVADVANGIWYMAEGNYVDGAMSLASAIPLAGNVIGAVKMAKTADNVYDAYKATDNATDVAKAATPPKAPDTPKAPDAGDAPATPKADTTNTPSKCNSFVPGTRVLLADGGSKPIEDLQLGDRVLATDVETGENQARPVTDVRNHAGVKKLVTITVDDDGETGSFTSTAAHLFWLPDVGRWVEGAQLKRGMWLQTGSGTWVQITAIKKHTRTERVHNLTVDGQHNYYILAGDASLLVHNCPGGVDANGNKCNCVNGALRGPGGKFAKNPATPPKPPSSGVHGNSLNSSRPTVLYMLTDAKTGDFLKWGITSEPNPMDRYTKKFLKGKNLEIIARGTRRDMEKAERFLTSRWPGPLNKEKHAGTLPAFSPGPLDGR</sequence>
<dbReference type="NCBIfam" id="TIGR03696">
    <property type="entry name" value="Rhs_assc_core"/>
    <property type="match status" value="1"/>
</dbReference>
<reference evidence="3" key="1">
    <citation type="submission" date="2020-11" db="EMBL/GenBank/DDBJ databases">
        <title>Isolation and identification of active actinomycetes.</title>
        <authorList>
            <person name="Sun X."/>
        </authorList>
    </citation>
    <scope>NUCLEOTIDE SEQUENCE</scope>
    <source>
        <strain evidence="3">NEAU-A11</strain>
    </source>
</reference>
<feature type="compositionally biased region" description="Low complexity" evidence="1">
    <location>
        <begin position="2698"/>
        <end position="2716"/>
    </location>
</feature>
<dbReference type="PANTHER" id="PTHR32305:SF15">
    <property type="entry name" value="PROTEIN RHSA-RELATED"/>
    <property type="match status" value="1"/>
</dbReference>
<proteinExistence type="predicted"/>
<dbReference type="InterPro" id="IPR006530">
    <property type="entry name" value="YD"/>
</dbReference>
<dbReference type="InterPro" id="IPR022385">
    <property type="entry name" value="Rhs_assc_core"/>
</dbReference>
<dbReference type="SUPFAM" id="SSF51294">
    <property type="entry name" value="Hedgehog/intein (Hint) domain"/>
    <property type="match status" value="1"/>
</dbReference>
<dbReference type="InterPro" id="IPR036844">
    <property type="entry name" value="Hint_dom_sf"/>
</dbReference>
<dbReference type="InterPro" id="IPR050708">
    <property type="entry name" value="T6SS_VgrG/RHS"/>
</dbReference>
<evidence type="ECO:0000259" key="2">
    <source>
        <dbReference type="SMART" id="SM00306"/>
    </source>
</evidence>
<evidence type="ECO:0000256" key="1">
    <source>
        <dbReference type="SAM" id="MobiDB-lite"/>
    </source>
</evidence>
<dbReference type="Proteomes" id="UP000598146">
    <property type="component" value="Unassembled WGS sequence"/>
</dbReference>
<dbReference type="PROSITE" id="PS50818">
    <property type="entry name" value="INTEIN_C_TER"/>
    <property type="match status" value="1"/>
</dbReference>
<dbReference type="RefSeq" id="WP_196415822.1">
    <property type="nucleotide sequence ID" value="NZ_JADQTO010000010.1"/>
</dbReference>
<gene>
    <name evidence="3" type="ORF">I4J89_21540</name>
</gene>
<dbReference type="InterPro" id="IPR001111">
    <property type="entry name" value="TGF-b_propeptide"/>
</dbReference>
<dbReference type="NCBIfam" id="NF033679">
    <property type="entry name" value="DNRLRE_dom"/>
    <property type="match status" value="2"/>
</dbReference>